<gene>
    <name evidence="10" type="ORF">GCM10007160_26980</name>
</gene>
<feature type="transmembrane region" description="Helical" evidence="7">
    <location>
        <begin position="137"/>
        <end position="159"/>
    </location>
</feature>
<feature type="domain" description="ABC transporter" evidence="8">
    <location>
        <begin position="343"/>
        <end position="553"/>
    </location>
</feature>
<name>A0ABQ2Z0C3_9GAMM</name>
<evidence type="ECO:0000256" key="6">
    <source>
        <dbReference type="ARBA" id="ARBA00023136"/>
    </source>
</evidence>
<dbReference type="InterPro" id="IPR027417">
    <property type="entry name" value="P-loop_NTPase"/>
</dbReference>
<dbReference type="Pfam" id="PF00664">
    <property type="entry name" value="ABC_membrane"/>
    <property type="match status" value="1"/>
</dbReference>
<feature type="transmembrane region" description="Helical" evidence="7">
    <location>
        <begin position="65"/>
        <end position="94"/>
    </location>
</feature>
<keyword evidence="6 7" id="KW-0472">Membrane</keyword>
<dbReference type="InterPro" id="IPR003439">
    <property type="entry name" value="ABC_transporter-like_ATP-bd"/>
</dbReference>
<dbReference type="CDD" id="cd18782">
    <property type="entry name" value="ABC_6TM_PrtD_LapB_HlyB_like"/>
    <property type="match status" value="1"/>
</dbReference>
<protein>
    <submittedName>
        <fullName evidence="10">ABC transporter</fullName>
    </submittedName>
</protein>
<comment type="subcellular location">
    <subcellularLocation>
        <location evidence="1">Cell membrane</location>
        <topology evidence="1">Multi-pass membrane protein</topology>
    </subcellularLocation>
</comment>
<evidence type="ECO:0000256" key="3">
    <source>
        <dbReference type="ARBA" id="ARBA00022741"/>
    </source>
</evidence>
<sequence>MIDRATDNTGEIALSWFGKTLWKFTPLYIELIFLAICLRLIGLVEPFIFQVIIDRILPFQREASLLVVATIFVAVSIFNLGFEVLSDLLGLLVANRVTRELGARIFEHQFKLPFSHFRKWSVGESMARISETDTIRAFLVGTTTGVFLDLVFVFIYIAVLLTLSVPLAMIILAALPIQFLIYFSFGPFLRRRLRTEFDAGAQHQSQMVESISGIASIKALSAERKILERLDQTLNATLNASYRVGLLQIWSDKLLFIIQQAITISIIYFGAQFVFSGEMTLGQLIAFHLLAGKVTAPIERFSSLWEEWQNIRVSRQRLGDIVNSPMESFGSLPKMSPYIEESLEFCNVEFNYTSSAPILRSFNFLAKPKTLTLVVGPSGSGKSTFGRLASGIDVPDKGEVLLGGENIAQYEPHEVRAQIAYVPQEPYLFAGTVRENLTLGDEVATDDMLERALRISAADTLVKQLPHGLDTQVGERGSALSGGQRQRIAIARTLVRNPKVIILDEPFSALDSATQRTMAEELQVLKQDATLIIITHTPDIFDNPDQVVDFEAP</sequence>
<dbReference type="PANTHER" id="PTHR43394:SF1">
    <property type="entry name" value="ATP-BINDING CASSETTE SUB-FAMILY B MEMBER 10, MITOCHONDRIAL"/>
    <property type="match status" value="1"/>
</dbReference>
<dbReference type="InterPro" id="IPR036640">
    <property type="entry name" value="ABC1_TM_sf"/>
</dbReference>
<dbReference type="PANTHER" id="PTHR43394">
    <property type="entry name" value="ATP-DEPENDENT PERMEASE MDL1, MITOCHONDRIAL"/>
    <property type="match status" value="1"/>
</dbReference>
<keyword evidence="2 7" id="KW-0812">Transmembrane</keyword>
<feature type="transmembrane region" description="Helical" evidence="7">
    <location>
        <begin position="254"/>
        <end position="275"/>
    </location>
</feature>
<dbReference type="PROSITE" id="PS50929">
    <property type="entry name" value="ABC_TM1F"/>
    <property type="match status" value="1"/>
</dbReference>
<evidence type="ECO:0000256" key="7">
    <source>
        <dbReference type="SAM" id="Phobius"/>
    </source>
</evidence>
<dbReference type="SUPFAM" id="SSF52540">
    <property type="entry name" value="P-loop containing nucleoside triphosphate hydrolases"/>
    <property type="match status" value="1"/>
</dbReference>
<dbReference type="Gene3D" id="1.20.1560.10">
    <property type="entry name" value="ABC transporter type 1, transmembrane domain"/>
    <property type="match status" value="1"/>
</dbReference>
<evidence type="ECO:0000256" key="1">
    <source>
        <dbReference type="ARBA" id="ARBA00004651"/>
    </source>
</evidence>
<reference evidence="11" key="1">
    <citation type="journal article" date="2019" name="Int. J. Syst. Evol. Microbiol.">
        <title>The Global Catalogue of Microorganisms (GCM) 10K type strain sequencing project: providing services to taxonomists for standard genome sequencing and annotation.</title>
        <authorList>
            <consortium name="The Broad Institute Genomics Platform"/>
            <consortium name="The Broad Institute Genome Sequencing Center for Infectious Disease"/>
            <person name="Wu L."/>
            <person name="Ma J."/>
        </authorList>
    </citation>
    <scope>NUCLEOTIDE SEQUENCE [LARGE SCALE GENOMIC DNA]</scope>
    <source>
        <strain evidence="11">KCTC 22228</strain>
    </source>
</reference>
<dbReference type="InterPro" id="IPR017871">
    <property type="entry name" value="ABC_transporter-like_CS"/>
</dbReference>
<comment type="caution">
    <text evidence="10">The sequence shown here is derived from an EMBL/GenBank/DDBJ whole genome shotgun (WGS) entry which is preliminary data.</text>
</comment>
<dbReference type="Proteomes" id="UP000653056">
    <property type="component" value="Unassembled WGS sequence"/>
</dbReference>
<dbReference type="SUPFAM" id="SSF90123">
    <property type="entry name" value="ABC transporter transmembrane region"/>
    <property type="match status" value="1"/>
</dbReference>
<keyword evidence="3" id="KW-0547">Nucleotide-binding</keyword>
<keyword evidence="11" id="KW-1185">Reference proteome</keyword>
<evidence type="ECO:0000256" key="2">
    <source>
        <dbReference type="ARBA" id="ARBA00022692"/>
    </source>
</evidence>
<dbReference type="PROSITE" id="PS00211">
    <property type="entry name" value="ABC_TRANSPORTER_1"/>
    <property type="match status" value="1"/>
</dbReference>
<dbReference type="SMART" id="SM00382">
    <property type="entry name" value="AAA"/>
    <property type="match status" value="1"/>
</dbReference>
<feature type="domain" description="ABC transmembrane type-1" evidence="9">
    <location>
        <begin position="31"/>
        <end position="310"/>
    </location>
</feature>
<dbReference type="InterPro" id="IPR003593">
    <property type="entry name" value="AAA+_ATPase"/>
</dbReference>
<keyword evidence="5 7" id="KW-1133">Transmembrane helix</keyword>
<dbReference type="RefSeq" id="WP_189470052.1">
    <property type="nucleotide sequence ID" value="NZ_BMXS01000013.1"/>
</dbReference>
<evidence type="ECO:0000259" key="8">
    <source>
        <dbReference type="PROSITE" id="PS50893"/>
    </source>
</evidence>
<evidence type="ECO:0000259" key="9">
    <source>
        <dbReference type="PROSITE" id="PS50929"/>
    </source>
</evidence>
<dbReference type="Gene3D" id="3.40.50.300">
    <property type="entry name" value="P-loop containing nucleotide triphosphate hydrolases"/>
    <property type="match status" value="1"/>
</dbReference>
<evidence type="ECO:0000313" key="10">
    <source>
        <dbReference type="EMBL" id="GGX97924.1"/>
    </source>
</evidence>
<dbReference type="PROSITE" id="PS50893">
    <property type="entry name" value="ABC_TRANSPORTER_2"/>
    <property type="match status" value="1"/>
</dbReference>
<keyword evidence="4" id="KW-0067">ATP-binding</keyword>
<feature type="transmembrane region" description="Helical" evidence="7">
    <location>
        <begin position="165"/>
        <end position="185"/>
    </location>
</feature>
<feature type="transmembrane region" description="Helical" evidence="7">
    <location>
        <begin position="27"/>
        <end position="53"/>
    </location>
</feature>
<dbReference type="InterPro" id="IPR039421">
    <property type="entry name" value="Type_1_exporter"/>
</dbReference>
<evidence type="ECO:0000313" key="11">
    <source>
        <dbReference type="Proteomes" id="UP000653056"/>
    </source>
</evidence>
<organism evidence="10 11">
    <name type="scientific">Litchfieldella qijiaojingensis</name>
    <dbReference type="NCBI Taxonomy" id="980347"/>
    <lineage>
        <taxon>Bacteria</taxon>
        <taxon>Pseudomonadati</taxon>
        <taxon>Pseudomonadota</taxon>
        <taxon>Gammaproteobacteria</taxon>
        <taxon>Oceanospirillales</taxon>
        <taxon>Halomonadaceae</taxon>
        <taxon>Litchfieldella</taxon>
    </lineage>
</organism>
<evidence type="ECO:0000256" key="5">
    <source>
        <dbReference type="ARBA" id="ARBA00022989"/>
    </source>
</evidence>
<dbReference type="InterPro" id="IPR011527">
    <property type="entry name" value="ABC1_TM_dom"/>
</dbReference>
<accession>A0ABQ2Z0C3</accession>
<dbReference type="Pfam" id="PF00005">
    <property type="entry name" value="ABC_tran"/>
    <property type="match status" value="1"/>
</dbReference>
<proteinExistence type="predicted"/>
<evidence type="ECO:0000256" key="4">
    <source>
        <dbReference type="ARBA" id="ARBA00022840"/>
    </source>
</evidence>
<dbReference type="EMBL" id="BMXS01000013">
    <property type="protein sequence ID" value="GGX97924.1"/>
    <property type="molecule type" value="Genomic_DNA"/>
</dbReference>